<dbReference type="InParanoid" id="A0A0N1IPI5"/>
<dbReference type="Pfam" id="PF10545">
    <property type="entry name" value="MADF_DNA_bdg"/>
    <property type="match status" value="1"/>
</dbReference>
<feature type="domain" description="MADF" evidence="2">
    <location>
        <begin position="10"/>
        <end position="106"/>
    </location>
</feature>
<feature type="compositionally biased region" description="Basic and acidic residues" evidence="1">
    <location>
        <begin position="55"/>
        <end position="66"/>
    </location>
</feature>
<accession>A0A0N1IPI5</accession>
<feature type="region of interest" description="Disordered" evidence="1">
    <location>
        <begin position="54"/>
        <end position="84"/>
    </location>
</feature>
<feature type="region of interest" description="Disordered" evidence="1">
    <location>
        <begin position="103"/>
        <end position="147"/>
    </location>
</feature>
<gene>
    <name evidence="3" type="ORF">RR48_01312</name>
</gene>
<proteinExistence type="predicted"/>
<dbReference type="EMBL" id="KQ460474">
    <property type="protein sequence ID" value="KPJ14373.1"/>
    <property type="molecule type" value="Genomic_DNA"/>
</dbReference>
<keyword evidence="4" id="KW-1185">Reference proteome</keyword>
<dbReference type="InterPro" id="IPR006578">
    <property type="entry name" value="MADF-dom"/>
</dbReference>
<organism evidence="3 4">
    <name type="scientific">Papilio machaon</name>
    <name type="common">Old World swallowtail butterfly</name>
    <dbReference type="NCBI Taxonomy" id="76193"/>
    <lineage>
        <taxon>Eukaryota</taxon>
        <taxon>Metazoa</taxon>
        <taxon>Ecdysozoa</taxon>
        <taxon>Arthropoda</taxon>
        <taxon>Hexapoda</taxon>
        <taxon>Insecta</taxon>
        <taxon>Pterygota</taxon>
        <taxon>Neoptera</taxon>
        <taxon>Endopterygota</taxon>
        <taxon>Lepidoptera</taxon>
        <taxon>Glossata</taxon>
        <taxon>Ditrysia</taxon>
        <taxon>Papilionoidea</taxon>
        <taxon>Papilionidae</taxon>
        <taxon>Papilioninae</taxon>
        <taxon>Papilio</taxon>
    </lineage>
</organism>
<dbReference type="PROSITE" id="PS51029">
    <property type="entry name" value="MADF"/>
    <property type="match status" value="1"/>
</dbReference>
<protein>
    <recommendedName>
        <fullName evidence="2">MADF domain-containing protein</fullName>
    </recommendedName>
</protein>
<dbReference type="Proteomes" id="UP000053240">
    <property type="component" value="Unassembled WGS sequence"/>
</dbReference>
<evidence type="ECO:0000313" key="3">
    <source>
        <dbReference type="EMBL" id="KPJ14373.1"/>
    </source>
</evidence>
<evidence type="ECO:0000259" key="2">
    <source>
        <dbReference type="PROSITE" id="PS51029"/>
    </source>
</evidence>
<reference evidence="3 4" key="1">
    <citation type="journal article" date="2015" name="Nat. Commun.">
        <title>Outbred genome sequencing and CRISPR/Cas9 gene editing in butterflies.</title>
        <authorList>
            <person name="Li X."/>
            <person name="Fan D."/>
            <person name="Zhang W."/>
            <person name="Liu G."/>
            <person name="Zhang L."/>
            <person name="Zhao L."/>
            <person name="Fang X."/>
            <person name="Chen L."/>
            <person name="Dong Y."/>
            <person name="Chen Y."/>
            <person name="Ding Y."/>
            <person name="Zhao R."/>
            <person name="Feng M."/>
            <person name="Zhu Y."/>
            <person name="Feng Y."/>
            <person name="Jiang X."/>
            <person name="Zhu D."/>
            <person name="Xiang H."/>
            <person name="Feng X."/>
            <person name="Li S."/>
            <person name="Wang J."/>
            <person name="Zhang G."/>
            <person name="Kronforst M.R."/>
            <person name="Wang W."/>
        </authorList>
    </citation>
    <scope>NUCLEOTIDE SEQUENCE [LARGE SCALE GENOMIC DNA]</scope>
    <source>
        <strain evidence="3">Ya'a_city_454_Pm</strain>
        <tissue evidence="3">Whole body</tissue>
    </source>
</reference>
<evidence type="ECO:0000313" key="4">
    <source>
        <dbReference type="Proteomes" id="UP000053240"/>
    </source>
</evidence>
<dbReference type="AlphaFoldDB" id="A0A0N1IPI5"/>
<evidence type="ECO:0000256" key="1">
    <source>
        <dbReference type="SAM" id="MobiDB-lite"/>
    </source>
</evidence>
<name>A0A0N1IPI5_PAPMA</name>
<sequence>MTTKNINVENLISLVQNRPVLWDKTLEIYKDKNLRTAGWREICINLNEDFEEMEEKNRQDYADTHDSATIVTPNPADDSTAATVTSDVTHDSAMALDNLFGEDVANNQDATDESQQESNNENLVGGSKRKKSRPSRQNLNVFDKKMS</sequence>